<reference evidence="1" key="1">
    <citation type="journal article" date="2015" name="Nature">
        <title>Complex archaea that bridge the gap between prokaryotes and eukaryotes.</title>
        <authorList>
            <person name="Spang A."/>
            <person name="Saw J.H."/>
            <person name="Jorgensen S.L."/>
            <person name="Zaremba-Niedzwiedzka K."/>
            <person name="Martijn J."/>
            <person name="Lind A.E."/>
            <person name="van Eijk R."/>
            <person name="Schleper C."/>
            <person name="Guy L."/>
            <person name="Ettema T.J."/>
        </authorList>
    </citation>
    <scope>NUCLEOTIDE SEQUENCE</scope>
</reference>
<dbReference type="EMBL" id="LAZR01007879">
    <property type="protein sequence ID" value="KKM82329.1"/>
    <property type="molecule type" value="Genomic_DNA"/>
</dbReference>
<organism evidence="1">
    <name type="scientific">marine sediment metagenome</name>
    <dbReference type="NCBI Taxonomy" id="412755"/>
    <lineage>
        <taxon>unclassified sequences</taxon>
        <taxon>metagenomes</taxon>
        <taxon>ecological metagenomes</taxon>
    </lineage>
</organism>
<name>A0A0F9KJP7_9ZZZZ</name>
<sequence>MSKLEPVKFDDFKEGDSASFAKTITEA</sequence>
<gene>
    <name evidence="1" type="ORF">LCGC14_1320640</name>
</gene>
<accession>A0A0F9KJP7</accession>
<proteinExistence type="predicted"/>
<comment type="caution">
    <text evidence="1">The sequence shown here is derived from an EMBL/GenBank/DDBJ whole genome shotgun (WGS) entry which is preliminary data.</text>
</comment>
<protein>
    <submittedName>
        <fullName evidence="1">Uncharacterized protein</fullName>
    </submittedName>
</protein>
<evidence type="ECO:0000313" key="1">
    <source>
        <dbReference type="EMBL" id="KKM82329.1"/>
    </source>
</evidence>
<feature type="non-terminal residue" evidence="1">
    <location>
        <position position="27"/>
    </location>
</feature>
<dbReference type="AlphaFoldDB" id="A0A0F9KJP7"/>